<dbReference type="EMBL" id="KI300634">
    <property type="protein sequence ID" value="ERZ96212.1"/>
    <property type="molecule type" value="Genomic_DNA"/>
</dbReference>
<evidence type="ECO:0000313" key="3">
    <source>
        <dbReference type="Proteomes" id="UP000018888"/>
    </source>
</evidence>
<accession>U9SQB7</accession>
<dbReference type="AlphaFoldDB" id="U9SQB7"/>
<gene>
    <name evidence="2" type="ORF">GLOIN_2v1775210</name>
    <name evidence="1" type="ORF">GLOINDRAFT_1367</name>
</gene>
<keyword evidence="3" id="KW-1185">Reference proteome</keyword>
<evidence type="ECO:0000313" key="2">
    <source>
        <dbReference type="EMBL" id="POG70967.1"/>
    </source>
</evidence>
<reference evidence="2 3" key="3">
    <citation type="journal article" date="2018" name="New Phytol.">
        <title>High intraspecific genome diversity in the model arbuscular mycorrhizal symbiont Rhizophagus irregularis.</title>
        <authorList>
            <person name="Chen E.C.H."/>
            <person name="Morin E."/>
            <person name="Beaudet D."/>
            <person name="Noel J."/>
            <person name="Yildirir G."/>
            <person name="Ndikumana S."/>
            <person name="Charron P."/>
            <person name="St-Onge C."/>
            <person name="Giorgi J."/>
            <person name="Kruger M."/>
            <person name="Marton T."/>
            <person name="Ropars J."/>
            <person name="Grigoriev I.V."/>
            <person name="Hainaut M."/>
            <person name="Henrissat B."/>
            <person name="Roux C."/>
            <person name="Martin F."/>
            <person name="Corradi N."/>
        </authorList>
    </citation>
    <scope>NUCLEOTIDE SEQUENCE [LARGE SCALE GENOMIC DNA]</scope>
    <source>
        <strain evidence="3">DAOM 181602 / DAOM 197198 / MUCL 43194</strain>
        <strain evidence="2">DAOM 197198</strain>
    </source>
</reference>
<organism evidence="1">
    <name type="scientific">Rhizophagus irregularis (strain DAOM 181602 / DAOM 197198 / MUCL 43194)</name>
    <name type="common">Arbuscular mycorrhizal fungus</name>
    <name type="synonym">Glomus intraradices</name>
    <dbReference type="NCBI Taxonomy" id="747089"/>
    <lineage>
        <taxon>Eukaryota</taxon>
        <taxon>Fungi</taxon>
        <taxon>Fungi incertae sedis</taxon>
        <taxon>Mucoromycota</taxon>
        <taxon>Glomeromycotina</taxon>
        <taxon>Glomeromycetes</taxon>
        <taxon>Glomerales</taxon>
        <taxon>Glomeraceae</taxon>
        <taxon>Rhizophagus</taxon>
    </lineage>
</organism>
<name>U9SQB7_RHIID</name>
<dbReference type="HOGENOM" id="CLU_1993822_0_0_1"/>
<sequence length="125" mass="14057">MGKKTLATIHISITKELDYFKDKIEEVNNLKNLEKQLSSFIIEIRTKDGSEYKAASVSAAIATIKYHLDSNSVLDLLIFINKAIVSRFCTIADSKLKALAKIVVSSTPKRLIQKFFIYNAVILSF</sequence>
<evidence type="ECO:0000313" key="1">
    <source>
        <dbReference type="EMBL" id="ERZ96212.1"/>
    </source>
</evidence>
<protein>
    <submittedName>
        <fullName evidence="1">Uncharacterized protein</fullName>
    </submittedName>
</protein>
<dbReference type="Proteomes" id="UP000018888">
    <property type="component" value="Unassembled WGS sequence"/>
</dbReference>
<dbReference type="EMBL" id="AUPC02000113">
    <property type="protein sequence ID" value="POG70967.1"/>
    <property type="molecule type" value="Genomic_DNA"/>
</dbReference>
<reference evidence="2 3" key="1">
    <citation type="journal article" date="2013" name="Proc. Natl. Acad. Sci. U.S.A.">
        <title>Genome of an arbuscular mycorrhizal fungus provides insight into the oldest plant symbiosis.</title>
        <authorList>
            <person name="Tisserant E."/>
            <person name="Malbreil M."/>
            <person name="Kuo A."/>
            <person name="Kohler A."/>
            <person name="Symeonidi A."/>
            <person name="Balestrini R."/>
            <person name="Charron P."/>
            <person name="Duensing N."/>
            <person name="Frei Dit Frey N."/>
            <person name="Gianinazzi-Pearson V."/>
            <person name="Gilbert L.B."/>
            <person name="Handa Y."/>
            <person name="Herr J.R."/>
            <person name="Hijri M."/>
            <person name="Koul R."/>
            <person name="Kawaguchi M."/>
            <person name="Krajinski F."/>
            <person name="Lammers P.J."/>
            <person name="Masclaux F.G."/>
            <person name="Murat C."/>
            <person name="Morin E."/>
            <person name="Ndikumana S."/>
            <person name="Pagni M."/>
            <person name="Petitpierre D."/>
            <person name="Requena N."/>
            <person name="Rosikiewicz P."/>
            <person name="Riley R."/>
            <person name="Saito K."/>
            <person name="San Clemente H."/>
            <person name="Shapiro H."/>
            <person name="van Tuinen D."/>
            <person name="Becard G."/>
            <person name="Bonfante P."/>
            <person name="Paszkowski U."/>
            <person name="Shachar-Hill Y.Y."/>
            <person name="Tuskan G.A."/>
            <person name="Young P.W."/>
            <person name="Sanders I.R."/>
            <person name="Henrissat B."/>
            <person name="Rensing S.A."/>
            <person name="Grigoriev I.V."/>
            <person name="Corradi N."/>
            <person name="Roux C."/>
            <person name="Martin F."/>
        </authorList>
    </citation>
    <scope>NUCLEOTIDE SEQUENCE [LARGE SCALE GENOMIC DNA]</scope>
    <source>
        <strain evidence="3">DAOM 181602 / DAOM 197198 / MUCL 43194</strain>
        <strain evidence="2">DAOM 197198</strain>
    </source>
</reference>
<reference evidence="1" key="2">
    <citation type="submission" date="2013-07" db="EMBL/GenBank/DDBJ databases">
        <title>The genome of an arbuscular mycorrhizal fungus provides insights into the evolution of the oldest plant symbiosis.</title>
        <authorList>
            <consortium name="DOE Joint Genome Institute"/>
            <person name="Tisserant E."/>
            <person name="Malbreil M."/>
            <person name="Kuo A."/>
            <person name="Kohler A."/>
            <person name="Symeonidi A."/>
            <person name="Balestrini R."/>
            <person name="Charron P."/>
            <person name="Duensing N."/>
            <person name="Frei-dit-Frey N."/>
            <person name="Gianinazzi-Pearson V."/>
            <person name="Gilbert B."/>
            <person name="Handa Y."/>
            <person name="Hijri M."/>
            <person name="Kaul R."/>
            <person name="Kawaguchi M."/>
            <person name="Krajinski F."/>
            <person name="Lammers P."/>
            <person name="Lapierre D."/>
            <person name="Masclaux F.G."/>
            <person name="Murat C."/>
            <person name="Morin E."/>
            <person name="Ndikumana S."/>
            <person name="Pagni M."/>
            <person name="Petitpierre D."/>
            <person name="Requena N."/>
            <person name="Rosikiewicz P."/>
            <person name="Riley R."/>
            <person name="Saito K."/>
            <person name="San Clemente H."/>
            <person name="Shapiro H."/>
            <person name="van Tuinen D."/>
            <person name="Becard G."/>
            <person name="Bonfante P."/>
            <person name="Paszkowski U."/>
            <person name="Shachar-Hill Y."/>
            <person name="Young J.P."/>
            <person name="Sanders I.R."/>
            <person name="Henrissat B."/>
            <person name="Rensing S.A."/>
            <person name="Grigoriev I.V."/>
            <person name="Corradi N."/>
            <person name="Roux C."/>
            <person name="Martin F."/>
        </authorList>
    </citation>
    <scope>NUCLEOTIDE SEQUENCE</scope>
    <source>
        <strain evidence="1">DAOM 197198</strain>
    </source>
</reference>
<proteinExistence type="predicted"/>